<dbReference type="GO" id="GO:0005737">
    <property type="term" value="C:cytoplasm"/>
    <property type="evidence" value="ECO:0007669"/>
    <property type="project" value="TreeGrafter"/>
</dbReference>
<dbReference type="Pfam" id="PF00107">
    <property type="entry name" value="ADH_zinc_N"/>
    <property type="match status" value="1"/>
</dbReference>
<dbReference type="InterPro" id="IPR002328">
    <property type="entry name" value="ADH_Zn_CS"/>
</dbReference>
<evidence type="ECO:0000256" key="3">
    <source>
        <dbReference type="ARBA" id="ARBA00022723"/>
    </source>
</evidence>
<dbReference type="VEuPathDB" id="FungiDB:PV10_09212"/>
<dbReference type="GO" id="GO:0004022">
    <property type="term" value="F:alcohol dehydrogenase (NAD+) activity"/>
    <property type="evidence" value="ECO:0007669"/>
    <property type="project" value="TreeGrafter"/>
</dbReference>
<dbReference type="SUPFAM" id="SSF51735">
    <property type="entry name" value="NAD(P)-binding Rossmann-fold domains"/>
    <property type="match status" value="1"/>
</dbReference>
<keyword evidence="5" id="KW-0560">Oxidoreductase</keyword>
<reference evidence="9 10" key="1">
    <citation type="submission" date="2017-03" db="EMBL/GenBank/DDBJ databases">
        <title>Genomes of endolithic fungi from Antarctica.</title>
        <authorList>
            <person name="Coleine C."/>
            <person name="Masonjones S."/>
            <person name="Stajich J.E."/>
        </authorList>
    </citation>
    <scope>NUCLEOTIDE SEQUENCE [LARGE SCALE GENOMIC DNA]</scope>
    <source>
        <strain evidence="9 10">CCFEE 6314</strain>
    </source>
</reference>
<evidence type="ECO:0000256" key="2">
    <source>
        <dbReference type="ARBA" id="ARBA00008072"/>
    </source>
</evidence>
<dbReference type="OrthoDB" id="1879366at2759"/>
<accession>A0A438MSX3</accession>
<dbReference type="EMBL" id="NAJM01000056">
    <property type="protein sequence ID" value="RVX66731.1"/>
    <property type="molecule type" value="Genomic_DNA"/>
</dbReference>
<evidence type="ECO:0000256" key="5">
    <source>
        <dbReference type="ARBA" id="ARBA00023002"/>
    </source>
</evidence>
<protein>
    <recommendedName>
        <fullName evidence="8">Enoyl reductase (ER) domain-containing protein</fullName>
    </recommendedName>
</protein>
<dbReference type="Proteomes" id="UP000288859">
    <property type="component" value="Unassembled WGS sequence"/>
</dbReference>
<dbReference type="PANTHER" id="PTHR42940:SF1">
    <property type="entry name" value="ENOYL REDUCTASE (ER) DOMAIN-CONTAINING PROTEIN"/>
    <property type="match status" value="1"/>
</dbReference>
<dbReference type="InterPro" id="IPR011032">
    <property type="entry name" value="GroES-like_sf"/>
</dbReference>
<dbReference type="CDD" id="cd08297">
    <property type="entry name" value="CAD3"/>
    <property type="match status" value="1"/>
</dbReference>
<dbReference type="PROSITE" id="PS00059">
    <property type="entry name" value="ADH_ZINC"/>
    <property type="match status" value="1"/>
</dbReference>
<evidence type="ECO:0000313" key="9">
    <source>
        <dbReference type="EMBL" id="RVX66731.1"/>
    </source>
</evidence>
<gene>
    <name evidence="9" type="ORF">B0A52_08924</name>
</gene>
<evidence type="ECO:0000256" key="7">
    <source>
        <dbReference type="RuleBase" id="RU361277"/>
    </source>
</evidence>
<dbReference type="PANTHER" id="PTHR42940">
    <property type="entry name" value="ALCOHOL DEHYDROGENASE 1-RELATED"/>
    <property type="match status" value="1"/>
</dbReference>
<dbReference type="SMART" id="SM00829">
    <property type="entry name" value="PKS_ER"/>
    <property type="match status" value="1"/>
</dbReference>
<proteinExistence type="inferred from homology"/>
<keyword evidence="4 7" id="KW-0862">Zinc</keyword>
<organism evidence="9 10">
    <name type="scientific">Exophiala mesophila</name>
    <name type="common">Black yeast-like fungus</name>
    <dbReference type="NCBI Taxonomy" id="212818"/>
    <lineage>
        <taxon>Eukaryota</taxon>
        <taxon>Fungi</taxon>
        <taxon>Dikarya</taxon>
        <taxon>Ascomycota</taxon>
        <taxon>Pezizomycotina</taxon>
        <taxon>Eurotiomycetes</taxon>
        <taxon>Chaetothyriomycetidae</taxon>
        <taxon>Chaetothyriales</taxon>
        <taxon>Herpotrichiellaceae</taxon>
        <taxon>Exophiala</taxon>
    </lineage>
</organism>
<evidence type="ECO:0000256" key="1">
    <source>
        <dbReference type="ARBA" id="ARBA00001947"/>
    </source>
</evidence>
<keyword evidence="6" id="KW-0520">NAD</keyword>
<comment type="similarity">
    <text evidence="2 7">Belongs to the zinc-containing alcohol dehydrogenase family.</text>
</comment>
<dbReference type="Pfam" id="PF08240">
    <property type="entry name" value="ADH_N"/>
    <property type="match status" value="1"/>
</dbReference>
<feature type="domain" description="Enoyl reductase (ER)" evidence="8">
    <location>
        <begin position="25"/>
        <end position="361"/>
    </location>
</feature>
<dbReference type="InterPro" id="IPR020843">
    <property type="entry name" value="ER"/>
</dbReference>
<dbReference type="FunFam" id="3.40.50.720:FF:000039">
    <property type="entry name" value="Alcohol dehydrogenase AdhP"/>
    <property type="match status" value="1"/>
</dbReference>
<comment type="caution">
    <text evidence="9">The sequence shown here is derived from an EMBL/GenBank/DDBJ whole genome shotgun (WGS) entry which is preliminary data.</text>
</comment>
<evidence type="ECO:0000256" key="6">
    <source>
        <dbReference type="ARBA" id="ARBA00023027"/>
    </source>
</evidence>
<evidence type="ECO:0000313" key="10">
    <source>
        <dbReference type="Proteomes" id="UP000288859"/>
    </source>
</evidence>
<dbReference type="Gene3D" id="3.40.50.720">
    <property type="entry name" value="NAD(P)-binding Rossmann-like Domain"/>
    <property type="match status" value="1"/>
</dbReference>
<keyword evidence="3 7" id="KW-0479">Metal-binding</keyword>
<dbReference type="InterPro" id="IPR013149">
    <property type="entry name" value="ADH-like_C"/>
</dbReference>
<dbReference type="AlphaFoldDB" id="A0A438MSX3"/>
<dbReference type="GO" id="GO:0008270">
    <property type="term" value="F:zinc ion binding"/>
    <property type="evidence" value="ECO:0007669"/>
    <property type="project" value="InterPro"/>
</dbReference>
<comment type="cofactor">
    <cofactor evidence="1 7">
        <name>Zn(2+)</name>
        <dbReference type="ChEBI" id="CHEBI:29105"/>
    </cofactor>
</comment>
<dbReference type="Gene3D" id="3.90.180.10">
    <property type="entry name" value="Medium-chain alcohol dehydrogenases, catalytic domain"/>
    <property type="match status" value="1"/>
</dbReference>
<sequence>MEKPGSRGNDVVPQYCKGAVVVNEGPNFHVEVQTLPVPEIGPEDVLIKLNVTGICFSDLHYMLNDWPIPRMSELGTRCPGHEGAGTIVKVGERVKRLNVGMRAGVKPIADTCGVCEYCRGGMEVHCEDSVMTGLHVDGTYKEYFVSPERYTTIIPDAVPDYIAAPVMCSASTMYTSLKESGLQAGQWAVFPGGGGGVGIQGVQLAKAIGLRPVVVDTGLEKQKLALNLGAEAFVDFRESSDVAAEVVRICDGKGAHGVFCTAPQSYPTSLSYLGKRAGGTIMCIGMPPVGACHIDLDPTTMILQKVTIKGTMVSSQADIDATLGFAARGQLKLQPEIVGWSGFNDACQRLRKGLVPGRIVVDFSKK</sequence>
<evidence type="ECO:0000259" key="8">
    <source>
        <dbReference type="SMART" id="SM00829"/>
    </source>
</evidence>
<evidence type="ECO:0000256" key="4">
    <source>
        <dbReference type="ARBA" id="ARBA00022833"/>
    </source>
</evidence>
<dbReference type="InterPro" id="IPR036291">
    <property type="entry name" value="NAD(P)-bd_dom_sf"/>
</dbReference>
<dbReference type="InterPro" id="IPR013154">
    <property type="entry name" value="ADH-like_N"/>
</dbReference>
<dbReference type="SUPFAM" id="SSF50129">
    <property type="entry name" value="GroES-like"/>
    <property type="match status" value="1"/>
</dbReference>
<name>A0A438MSX3_EXOME</name>